<dbReference type="EMBL" id="ML976618">
    <property type="protein sequence ID" value="KAF1841920.1"/>
    <property type="molecule type" value="Genomic_DNA"/>
</dbReference>
<gene>
    <name evidence="2" type="ORF">K460DRAFT_379901</name>
</gene>
<feature type="domain" description="Ketoreductase (KR)" evidence="1">
    <location>
        <begin position="2"/>
        <end position="73"/>
    </location>
</feature>
<evidence type="ECO:0000259" key="1">
    <source>
        <dbReference type="Pfam" id="PF08659"/>
    </source>
</evidence>
<dbReference type="Pfam" id="PF08659">
    <property type="entry name" value="KR"/>
    <property type="match status" value="1"/>
</dbReference>
<keyword evidence="3" id="KW-1185">Reference proteome</keyword>
<dbReference type="InterPro" id="IPR002347">
    <property type="entry name" value="SDR_fam"/>
</dbReference>
<dbReference type="Gene3D" id="3.40.50.720">
    <property type="entry name" value="NAD(P)-binding Rossmann-like Domain"/>
    <property type="match status" value="2"/>
</dbReference>
<organism evidence="2 3">
    <name type="scientific">Cucurbitaria berberidis CBS 394.84</name>
    <dbReference type="NCBI Taxonomy" id="1168544"/>
    <lineage>
        <taxon>Eukaryota</taxon>
        <taxon>Fungi</taxon>
        <taxon>Dikarya</taxon>
        <taxon>Ascomycota</taxon>
        <taxon>Pezizomycotina</taxon>
        <taxon>Dothideomycetes</taxon>
        <taxon>Pleosporomycetidae</taxon>
        <taxon>Pleosporales</taxon>
        <taxon>Pleosporineae</taxon>
        <taxon>Cucurbitariaceae</taxon>
        <taxon>Cucurbitaria</taxon>
    </lineage>
</organism>
<dbReference type="AlphaFoldDB" id="A0A9P4GAB6"/>
<protein>
    <submittedName>
        <fullName evidence="2">Short-chain dehydrogenase</fullName>
    </submittedName>
</protein>
<evidence type="ECO:0000313" key="3">
    <source>
        <dbReference type="Proteomes" id="UP000800039"/>
    </source>
</evidence>
<dbReference type="GO" id="GO:0016616">
    <property type="term" value="F:oxidoreductase activity, acting on the CH-OH group of donors, NAD or NADP as acceptor"/>
    <property type="evidence" value="ECO:0007669"/>
    <property type="project" value="TreeGrafter"/>
</dbReference>
<accession>A0A9P4GAB6</accession>
<evidence type="ECO:0000313" key="2">
    <source>
        <dbReference type="EMBL" id="KAF1841920.1"/>
    </source>
</evidence>
<dbReference type="Proteomes" id="UP000800039">
    <property type="component" value="Unassembled WGS sequence"/>
</dbReference>
<comment type="caution">
    <text evidence="2">The sequence shown here is derived from an EMBL/GenBank/DDBJ whole genome shotgun (WGS) entry which is preliminary data.</text>
</comment>
<proteinExistence type="predicted"/>
<dbReference type="InterPro" id="IPR013968">
    <property type="entry name" value="PKS_KR"/>
</dbReference>
<dbReference type="PANTHER" id="PTHR45458:SF3">
    <property type="entry name" value="CHAIN DEHYDROGENASE (ATSC), PUTATIVE-RELATED"/>
    <property type="match status" value="1"/>
</dbReference>
<dbReference type="PRINTS" id="PR00081">
    <property type="entry name" value="GDHRDH"/>
</dbReference>
<sequence length="210" mass="22342">MAAYIVTGASRGIGFAFLQNLSSNSANIVIGLVRNKAGVESKIAAWNRTNIHFVQGDLNDYDSLERAVEATAEITGGALVEMFRTNVVGNVHLFNLFLPLVLKGNVKKVITLSTGMADIEIARAYNIHENGPYAISKAALNMAVAKFSAEYSKDGVLFIGICPGLVDTSRYANVAPDDAVKDVLSVAKKASVANGDGGSYVSHFGNKTWL</sequence>
<name>A0A9P4GAB6_9PLEO</name>
<dbReference type="GeneID" id="63852454"/>
<dbReference type="InterPro" id="IPR036291">
    <property type="entry name" value="NAD(P)-bd_dom_sf"/>
</dbReference>
<dbReference type="OrthoDB" id="7289984at2759"/>
<dbReference type="SUPFAM" id="SSF51735">
    <property type="entry name" value="NAD(P)-binding Rossmann-fold domains"/>
    <property type="match status" value="1"/>
</dbReference>
<reference evidence="2" key="1">
    <citation type="submission" date="2020-01" db="EMBL/GenBank/DDBJ databases">
        <authorList>
            <consortium name="DOE Joint Genome Institute"/>
            <person name="Haridas S."/>
            <person name="Albert R."/>
            <person name="Binder M."/>
            <person name="Bloem J."/>
            <person name="Labutti K."/>
            <person name="Salamov A."/>
            <person name="Andreopoulos B."/>
            <person name="Baker S.E."/>
            <person name="Barry K."/>
            <person name="Bills G."/>
            <person name="Bluhm B.H."/>
            <person name="Cannon C."/>
            <person name="Castanera R."/>
            <person name="Culley D.E."/>
            <person name="Daum C."/>
            <person name="Ezra D."/>
            <person name="Gonzalez J.B."/>
            <person name="Henrissat B."/>
            <person name="Kuo A."/>
            <person name="Liang C."/>
            <person name="Lipzen A."/>
            <person name="Lutzoni F."/>
            <person name="Magnuson J."/>
            <person name="Mondo S."/>
            <person name="Nolan M."/>
            <person name="Ohm R."/>
            <person name="Pangilinan J."/>
            <person name="Park H.-J."/>
            <person name="Ramirez L."/>
            <person name="Alfaro M."/>
            <person name="Sun H."/>
            <person name="Tritt A."/>
            <person name="Yoshinaga Y."/>
            <person name="Zwiers L.-H."/>
            <person name="Turgeon B.G."/>
            <person name="Goodwin S.B."/>
            <person name="Spatafora J.W."/>
            <person name="Crous P.W."/>
            <person name="Grigoriev I.V."/>
        </authorList>
    </citation>
    <scope>NUCLEOTIDE SEQUENCE</scope>
    <source>
        <strain evidence="2">CBS 394.84</strain>
    </source>
</reference>
<dbReference type="Pfam" id="PF00106">
    <property type="entry name" value="adh_short"/>
    <property type="match status" value="1"/>
</dbReference>
<dbReference type="PANTHER" id="PTHR45458">
    <property type="entry name" value="SHORT-CHAIN DEHYDROGENASE/REDUCTASE SDR"/>
    <property type="match status" value="1"/>
</dbReference>
<dbReference type="InterPro" id="IPR052184">
    <property type="entry name" value="SDR_enzymes"/>
</dbReference>
<dbReference type="RefSeq" id="XP_040784483.1">
    <property type="nucleotide sequence ID" value="XM_040935203.1"/>
</dbReference>